<protein>
    <recommendedName>
        <fullName evidence="6">TF-B3 domain-containing protein</fullName>
    </recommendedName>
</protein>
<evidence type="ECO:0000256" key="1">
    <source>
        <dbReference type="ARBA" id="ARBA00023015"/>
    </source>
</evidence>
<dbReference type="InterPro" id="IPR015300">
    <property type="entry name" value="DNA-bd_pseudobarrel_sf"/>
</dbReference>
<organism evidence="7 8">
    <name type="scientific">Ceratodon purpureus</name>
    <name type="common">Fire moss</name>
    <name type="synonym">Dicranum purpureum</name>
    <dbReference type="NCBI Taxonomy" id="3225"/>
    <lineage>
        <taxon>Eukaryota</taxon>
        <taxon>Viridiplantae</taxon>
        <taxon>Streptophyta</taxon>
        <taxon>Embryophyta</taxon>
        <taxon>Bryophyta</taxon>
        <taxon>Bryophytina</taxon>
        <taxon>Bryopsida</taxon>
        <taxon>Dicranidae</taxon>
        <taxon>Pseudoditrichales</taxon>
        <taxon>Ditrichaceae</taxon>
        <taxon>Ceratodon</taxon>
    </lineage>
</organism>
<keyword evidence="1" id="KW-0805">Transcription regulation</keyword>
<evidence type="ECO:0000313" key="8">
    <source>
        <dbReference type="Proteomes" id="UP000822688"/>
    </source>
</evidence>
<dbReference type="InterPro" id="IPR044800">
    <property type="entry name" value="LEC2-like"/>
</dbReference>
<feature type="region of interest" description="Disordered" evidence="5">
    <location>
        <begin position="350"/>
        <end position="384"/>
    </location>
</feature>
<dbReference type="PROSITE" id="PS50863">
    <property type="entry name" value="B3"/>
    <property type="match status" value="1"/>
</dbReference>
<reference evidence="7" key="1">
    <citation type="submission" date="2020-06" db="EMBL/GenBank/DDBJ databases">
        <title>WGS assembly of Ceratodon purpureus strain R40.</title>
        <authorList>
            <person name="Carey S.B."/>
            <person name="Jenkins J."/>
            <person name="Shu S."/>
            <person name="Lovell J.T."/>
            <person name="Sreedasyam A."/>
            <person name="Maumus F."/>
            <person name="Tiley G.P."/>
            <person name="Fernandez-Pozo N."/>
            <person name="Barry K."/>
            <person name="Chen C."/>
            <person name="Wang M."/>
            <person name="Lipzen A."/>
            <person name="Daum C."/>
            <person name="Saski C.A."/>
            <person name="Payton A.C."/>
            <person name="Mcbreen J.C."/>
            <person name="Conrad R.E."/>
            <person name="Kollar L.M."/>
            <person name="Olsson S."/>
            <person name="Huttunen S."/>
            <person name="Landis J.B."/>
            <person name="Wickett N.J."/>
            <person name="Johnson M.G."/>
            <person name="Rensing S.A."/>
            <person name="Grimwood J."/>
            <person name="Schmutz J."/>
            <person name="Mcdaniel S.F."/>
        </authorList>
    </citation>
    <scope>NUCLEOTIDE SEQUENCE</scope>
    <source>
        <strain evidence="7">R40</strain>
    </source>
</reference>
<proteinExistence type="predicted"/>
<feature type="compositionally biased region" description="Polar residues" evidence="5">
    <location>
        <begin position="357"/>
        <end position="384"/>
    </location>
</feature>
<keyword evidence="3" id="KW-0804">Transcription</keyword>
<name>A0A8T0GZG7_CERPU</name>
<feature type="compositionally biased region" description="Basic and acidic residues" evidence="5">
    <location>
        <begin position="27"/>
        <end position="47"/>
    </location>
</feature>
<dbReference type="PANTHER" id="PTHR31140:SF74">
    <property type="entry name" value="B3 DOMAIN-CONTAINING TRANSCRIPTION FACTOR LEC2"/>
    <property type="match status" value="1"/>
</dbReference>
<accession>A0A8T0GZG7</accession>
<keyword evidence="8" id="KW-1185">Reference proteome</keyword>
<evidence type="ECO:0000313" key="7">
    <source>
        <dbReference type="EMBL" id="KAG0563514.1"/>
    </source>
</evidence>
<dbReference type="GO" id="GO:0003700">
    <property type="term" value="F:DNA-binding transcription factor activity"/>
    <property type="evidence" value="ECO:0007669"/>
    <property type="project" value="InterPro"/>
</dbReference>
<evidence type="ECO:0000256" key="3">
    <source>
        <dbReference type="ARBA" id="ARBA00023163"/>
    </source>
</evidence>
<feature type="region of interest" description="Disordered" evidence="5">
    <location>
        <begin position="107"/>
        <end position="128"/>
    </location>
</feature>
<dbReference type="Pfam" id="PF02362">
    <property type="entry name" value="B3"/>
    <property type="match status" value="1"/>
</dbReference>
<dbReference type="AlphaFoldDB" id="A0A8T0GZG7"/>
<keyword evidence="2" id="KW-0238">DNA-binding</keyword>
<evidence type="ECO:0000256" key="5">
    <source>
        <dbReference type="SAM" id="MobiDB-lite"/>
    </source>
</evidence>
<evidence type="ECO:0000256" key="2">
    <source>
        <dbReference type="ARBA" id="ARBA00023125"/>
    </source>
</evidence>
<dbReference type="Gene3D" id="2.40.330.10">
    <property type="entry name" value="DNA-binding pseudobarrel domain"/>
    <property type="match status" value="1"/>
</dbReference>
<dbReference type="CDD" id="cd10017">
    <property type="entry name" value="B3_DNA"/>
    <property type="match status" value="1"/>
</dbReference>
<comment type="caution">
    <text evidence="7">The sequence shown here is derived from an EMBL/GenBank/DDBJ whole genome shotgun (WGS) entry which is preliminary data.</text>
</comment>
<feature type="domain" description="TF-B3" evidence="6">
    <location>
        <begin position="246"/>
        <end position="345"/>
    </location>
</feature>
<evidence type="ECO:0000256" key="4">
    <source>
        <dbReference type="ARBA" id="ARBA00023242"/>
    </source>
</evidence>
<gene>
    <name evidence="7" type="ORF">KC19_8G037500</name>
</gene>
<dbReference type="GO" id="GO:0003677">
    <property type="term" value="F:DNA binding"/>
    <property type="evidence" value="ECO:0007669"/>
    <property type="project" value="UniProtKB-KW"/>
</dbReference>
<dbReference type="SMART" id="SM01019">
    <property type="entry name" value="B3"/>
    <property type="match status" value="1"/>
</dbReference>
<feature type="region of interest" description="Disordered" evidence="5">
    <location>
        <begin position="1"/>
        <end position="56"/>
    </location>
</feature>
<dbReference type="SUPFAM" id="SSF101936">
    <property type="entry name" value="DNA-binding pseudobarrel domain"/>
    <property type="match status" value="1"/>
</dbReference>
<sequence>MDEGSGKNGGERTSAEVWSALKPSRGRTVEGGHGNSDHMRGNGRELHGPSWEAPSSFSDENPLHAWGGPGGAACHGSPNSLALEAGAPRWNYRPSSEKHHCGARHEYTGMQPRPVAEHRQGWGGDQHHFHAGAAARPWSETKLDRMMAMYESQITRTVSNDHFAAIAALGHENLTLQLASEKLMDISLQRSGSDAGSKQEGEAQSLPKTALVGTSSDLKRKRLEIAICAETDQAECGWSHPLKLLVRKGLSVSDVGELGRIIIPKRFAESKFQQIDAKEGTLLEMEDYNGSKRWFFRFKYWVNNKSRMYVLENTGEFIKYHSLKEHDIFVVYEDSVKKLVVRGHKGTDLDSIPDVSPQGTNPGISTDNSTPTREQGPASTTVIA</sequence>
<feature type="compositionally biased region" description="Basic and acidic residues" evidence="5">
    <location>
        <begin position="115"/>
        <end position="128"/>
    </location>
</feature>
<dbReference type="InterPro" id="IPR003340">
    <property type="entry name" value="B3_DNA-bd"/>
</dbReference>
<dbReference type="EMBL" id="CM026429">
    <property type="protein sequence ID" value="KAG0563514.1"/>
    <property type="molecule type" value="Genomic_DNA"/>
</dbReference>
<dbReference type="PANTHER" id="PTHR31140">
    <property type="entry name" value="B3 DOMAIN-CONTAINING TRANSCRIPTION FACTOR ABI3"/>
    <property type="match status" value="1"/>
</dbReference>
<keyword evidence="4" id="KW-0539">Nucleus</keyword>
<dbReference type="Proteomes" id="UP000822688">
    <property type="component" value="Chromosome 8"/>
</dbReference>
<evidence type="ECO:0000259" key="6">
    <source>
        <dbReference type="PROSITE" id="PS50863"/>
    </source>
</evidence>